<dbReference type="Pfam" id="PF02781">
    <property type="entry name" value="G6PD_C"/>
    <property type="match status" value="1"/>
</dbReference>
<dbReference type="Gene3D" id="3.30.360.10">
    <property type="entry name" value="Dihydrodipicolinate Reductase, domain 2"/>
    <property type="match status" value="1"/>
</dbReference>
<dbReference type="PANTHER" id="PTHR23429:SF0">
    <property type="entry name" value="GLUCOSE-6-PHOSPHATE 1-DEHYDROGENASE"/>
    <property type="match status" value="1"/>
</dbReference>
<keyword evidence="5" id="KW-0119">Carbohydrate metabolism</keyword>
<dbReference type="PANTHER" id="PTHR23429">
    <property type="entry name" value="GLUCOSE-6-PHOSPHATE 1-DEHYDROGENASE G6PD"/>
    <property type="match status" value="1"/>
</dbReference>
<dbReference type="GO" id="GO:0006006">
    <property type="term" value="P:glucose metabolic process"/>
    <property type="evidence" value="ECO:0007669"/>
    <property type="project" value="UniProtKB-KW"/>
</dbReference>
<name>A0A2M7G4M8_9BACT</name>
<sequence length="470" mass="54565">MSPPVLFLCYGKPEDLPESKLFKNLLSLSRQNKLPSHWACLLMGETPLTGEEWNQIIAEKLREEGLEWQENSLTKFEYFQVAEHSTQELTQLHELIAHLNVQLDLQGNFLFYPLQEDFSEFLRIIHSLGLSRPPEVRGFRRILLEMPLHSDLAGLKSKQRELHDLFREEQIFRRSYGLCPYILNALISLRFSNGIFEPLWNRHQIQAVEISLGDLTPVNREQPSFIEERLPALLQLLSLIAMDPPVLREEQAIRNEMLKVLLSLRNLDPYEIPELAMLGRLKSESLLQADIEPHESYLGLRIHIDNGRWNETPFYLRSAAGVPQDRLDLVFHFHPVSNRLFQESDPLDVQNTLVISFFPELKLELSLGVPAGQNTTELQAVQLNWKDEANAKSMRAGFDALLLDCLEGRQELFLRADAIESIEAWISPLKKAREQKKLPRYLYRDSEWGPSEAESLFEDLHAQWWEPENF</sequence>
<protein>
    <submittedName>
        <fullName evidence="8">Uncharacterized protein</fullName>
    </submittedName>
</protein>
<evidence type="ECO:0000313" key="9">
    <source>
        <dbReference type="Proteomes" id="UP000231019"/>
    </source>
</evidence>
<evidence type="ECO:0000256" key="3">
    <source>
        <dbReference type="ARBA" id="ARBA00022857"/>
    </source>
</evidence>
<dbReference type="GO" id="GO:0050661">
    <property type="term" value="F:NADP binding"/>
    <property type="evidence" value="ECO:0007669"/>
    <property type="project" value="InterPro"/>
</dbReference>
<dbReference type="SUPFAM" id="SSF51735">
    <property type="entry name" value="NAD(P)-binding Rossmann-fold domains"/>
    <property type="match status" value="1"/>
</dbReference>
<gene>
    <name evidence="8" type="ORF">COW36_11260</name>
</gene>
<dbReference type="InterPro" id="IPR001282">
    <property type="entry name" value="G6P_DH"/>
</dbReference>
<dbReference type="InterPro" id="IPR022675">
    <property type="entry name" value="G6P_DH_C"/>
</dbReference>
<evidence type="ECO:0000256" key="1">
    <source>
        <dbReference type="ARBA" id="ARBA00004937"/>
    </source>
</evidence>
<organism evidence="8 9">
    <name type="scientific">bacterium (Candidatus Blackallbacteria) CG17_big_fil_post_rev_8_21_14_2_50_48_46</name>
    <dbReference type="NCBI Taxonomy" id="2014261"/>
    <lineage>
        <taxon>Bacteria</taxon>
        <taxon>Candidatus Blackallbacteria</taxon>
    </lineage>
</organism>
<feature type="domain" description="Glucose-6-phosphate dehydrogenase NAD-binding" evidence="6">
    <location>
        <begin position="11"/>
        <end position="173"/>
    </location>
</feature>
<dbReference type="GO" id="GO:0005829">
    <property type="term" value="C:cytosol"/>
    <property type="evidence" value="ECO:0007669"/>
    <property type="project" value="TreeGrafter"/>
</dbReference>
<dbReference type="Proteomes" id="UP000231019">
    <property type="component" value="Unassembled WGS sequence"/>
</dbReference>
<dbReference type="InterPro" id="IPR022674">
    <property type="entry name" value="G6P_DH_NAD-bd"/>
</dbReference>
<dbReference type="Gene3D" id="3.40.50.720">
    <property type="entry name" value="NAD(P)-binding Rossmann-like Domain"/>
    <property type="match status" value="1"/>
</dbReference>
<dbReference type="InterPro" id="IPR036291">
    <property type="entry name" value="NAD(P)-bd_dom_sf"/>
</dbReference>
<evidence type="ECO:0000313" key="8">
    <source>
        <dbReference type="EMBL" id="PIW16853.1"/>
    </source>
</evidence>
<comment type="pathway">
    <text evidence="1">Carbohydrate degradation; pentose phosphate pathway; D-ribulose 5-phosphate from D-glucose 6-phosphate (oxidative stage): step 1/3.</text>
</comment>
<reference evidence="8 9" key="1">
    <citation type="submission" date="2017-09" db="EMBL/GenBank/DDBJ databases">
        <title>Depth-based differentiation of microbial function through sediment-hosted aquifers and enrichment of novel symbionts in the deep terrestrial subsurface.</title>
        <authorList>
            <person name="Probst A.J."/>
            <person name="Ladd B."/>
            <person name="Jarett J.K."/>
            <person name="Geller-Mcgrath D.E."/>
            <person name="Sieber C.M."/>
            <person name="Emerson J.B."/>
            <person name="Anantharaman K."/>
            <person name="Thomas B.C."/>
            <person name="Malmstrom R."/>
            <person name="Stieglmeier M."/>
            <person name="Klingl A."/>
            <person name="Woyke T."/>
            <person name="Ryan C.M."/>
            <person name="Banfield J.F."/>
        </authorList>
    </citation>
    <scope>NUCLEOTIDE SEQUENCE [LARGE SCALE GENOMIC DNA]</scope>
    <source>
        <strain evidence="8">CG17_big_fil_post_rev_8_21_14_2_50_48_46</strain>
    </source>
</reference>
<keyword evidence="4" id="KW-0560">Oxidoreductase</keyword>
<dbReference type="GO" id="GO:0004345">
    <property type="term" value="F:glucose-6-phosphate dehydrogenase activity"/>
    <property type="evidence" value="ECO:0007669"/>
    <property type="project" value="InterPro"/>
</dbReference>
<proteinExistence type="predicted"/>
<feature type="domain" description="Glucose-6-phosphate dehydrogenase C-terminal" evidence="7">
    <location>
        <begin position="188"/>
        <end position="465"/>
    </location>
</feature>
<evidence type="ECO:0000256" key="4">
    <source>
        <dbReference type="ARBA" id="ARBA00023002"/>
    </source>
</evidence>
<accession>A0A2M7G4M8</accession>
<dbReference type="PRINTS" id="PR00079">
    <property type="entry name" value="G6PDHDRGNASE"/>
</dbReference>
<evidence type="ECO:0000259" key="7">
    <source>
        <dbReference type="Pfam" id="PF02781"/>
    </source>
</evidence>
<evidence type="ECO:0000256" key="2">
    <source>
        <dbReference type="ARBA" id="ARBA00022526"/>
    </source>
</evidence>
<keyword evidence="2" id="KW-0313">Glucose metabolism</keyword>
<dbReference type="SUPFAM" id="SSF55347">
    <property type="entry name" value="Glyceraldehyde-3-phosphate dehydrogenase-like, C-terminal domain"/>
    <property type="match status" value="1"/>
</dbReference>
<dbReference type="AlphaFoldDB" id="A0A2M7G4M8"/>
<comment type="caution">
    <text evidence="8">The sequence shown here is derived from an EMBL/GenBank/DDBJ whole genome shotgun (WGS) entry which is preliminary data.</text>
</comment>
<evidence type="ECO:0000259" key="6">
    <source>
        <dbReference type="Pfam" id="PF00479"/>
    </source>
</evidence>
<keyword evidence="3" id="KW-0521">NADP</keyword>
<evidence type="ECO:0000256" key="5">
    <source>
        <dbReference type="ARBA" id="ARBA00023277"/>
    </source>
</evidence>
<dbReference type="GO" id="GO:0009051">
    <property type="term" value="P:pentose-phosphate shunt, oxidative branch"/>
    <property type="evidence" value="ECO:0007669"/>
    <property type="project" value="TreeGrafter"/>
</dbReference>
<dbReference type="EMBL" id="PFFQ01000034">
    <property type="protein sequence ID" value="PIW16853.1"/>
    <property type="molecule type" value="Genomic_DNA"/>
</dbReference>
<dbReference type="Pfam" id="PF00479">
    <property type="entry name" value="G6PD_N"/>
    <property type="match status" value="1"/>
</dbReference>